<organism evidence="1 2">
    <name type="scientific">Spirosoma linguale (strain ATCC 33905 / DSM 74 / LMG 10896 / Claus 1)</name>
    <dbReference type="NCBI Taxonomy" id="504472"/>
    <lineage>
        <taxon>Bacteria</taxon>
        <taxon>Pseudomonadati</taxon>
        <taxon>Bacteroidota</taxon>
        <taxon>Cytophagia</taxon>
        <taxon>Cytophagales</taxon>
        <taxon>Cytophagaceae</taxon>
        <taxon>Spirosoma</taxon>
    </lineage>
</organism>
<sequence length="201" mass="21801">MLASLPTFVVQLKNVMKKVSFLLLFLAITANAIGQSFFTPPKRISGYVNISEFGYAPSIDGRAGAITVSTVNGYKPNDHFSAGLGVSYVRFSTGSTNIVNFMPIFADVRAYIGGRTALMLVGDIGYGLLLDKVKTSYTSSKGDLYINPAIGIRTYVAEKSALVLSVGYLSQYVLNRADYNGDRYNSSEHSDNVSVKLGFLF</sequence>
<gene>
    <name evidence="1" type="ordered locus">Slin_0004</name>
</gene>
<evidence type="ECO:0008006" key="3">
    <source>
        <dbReference type="Google" id="ProtNLM"/>
    </source>
</evidence>
<evidence type="ECO:0000313" key="1">
    <source>
        <dbReference type="EMBL" id="ADB36078.1"/>
    </source>
</evidence>
<protein>
    <recommendedName>
        <fullName evidence="3">Outer membrane protein beta-barrel domain-containing protein</fullName>
    </recommendedName>
</protein>
<name>D2QB96_SPILD</name>
<reference evidence="1 2" key="1">
    <citation type="journal article" date="2010" name="Stand. Genomic Sci.">
        <title>Complete genome sequence of Spirosoma linguale type strain (1).</title>
        <authorList>
            <person name="Lail K."/>
            <person name="Sikorski J."/>
            <person name="Saunders E."/>
            <person name="Lapidus A."/>
            <person name="Glavina Del Rio T."/>
            <person name="Copeland A."/>
            <person name="Tice H."/>
            <person name="Cheng J.-F."/>
            <person name="Lucas S."/>
            <person name="Nolan M."/>
            <person name="Bruce D."/>
            <person name="Goodwin L."/>
            <person name="Pitluck S."/>
            <person name="Ivanova N."/>
            <person name="Mavromatis K."/>
            <person name="Ovchinnikova G."/>
            <person name="Pati A."/>
            <person name="Chen A."/>
            <person name="Palaniappan K."/>
            <person name="Land M."/>
            <person name="Hauser L."/>
            <person name="Chang Y.-J."/>
            <person name="Jeffries C.D."/>
            <person name="Chain P."/>
            <person name="Brettin T."/>
            <person name="Detter J.C."/>
            <person name="Schuetze A."/>
            <person name="Rohde M."/>
            <person name="Tindall B.J."/>
            <person name="Goeker M."/>
            <person name="Bristow J."/>
            <person name="Eisen J.A."/>
            <person name="Markowitz V."/>
            <person name="Hugenholtz P."/>
            <person name="Kyrpides N.C."/>
            <person name="Klenk H.-P."/>
            <person name="Chen F."/>
        </authorList>
    </citation>
    <scope>NUCLEOTIDE SEQUENCE [LARGE SCALE GENOMIC DNA]</scope>
    <source>
        <strain evidence="2">ATCC 33905 / DSM 74 / LMG 10896 / Claus 1</strain>
    </source>
</reference>
<dbReference type="EMBL" id="CP001769">
    <property type="protein sequence ID" value="ADB36078.1"/>
    <property type="molecule type" value="Genomic_DNA"/>
</dbReference>
<dbReference type="HOGENOM" id="CLU_1359687_0_0_10"/>
<dbReference type="AlphaFoldDB" id="D2QB96"/>
<keyword evidence="2" id="KW-1185">Reference proteome</keyword>
<proteinExistence type="predicted"/>
<dbReference type="STRING" id="504472.Slin_0004"/>
<dbReference type="KEGG" id="sli:Slin_0004"/>
<evidence type="ECO:0000313" key="2">
    <source>
        <dbReference type="Proteomes" id="UP000002028"/>
    </source>
</evidence>
<dbReference type="Proteomes" id="UP000002028">
    <property type="component" value="Chromosome"/>
</dbReference>
<accession>D2QB96</accession>